<dbReference type="InterPro" id="IPR010617">
    <property type="entry name" value="TMEM175-like"/>
</dbReference>
<keyword evidence="4" id="KW-0633">Potassium transport</keyword>
<keyword evidence="7" id="KW-0630">Potassium</keyword>
<evidence type="ECO:0000256" key="8">
    <source>
        <dbReference type="ARBA" id="ARBA00022989"/>
    </source>
</evidence>
<feature type="transmembrane region" description="Helical" evidence="13">
    <location>
        <begin position="171"/>
        <end position="190"/>
    </location>
</feature>
<accession>A0A0M2HKC6</accession>
<comment type="catalytic activity">
    <reaction evidence="12">
        <text>K(+)(in) = K(+)(out)</text>
        <dbReference type="Rhea" id="RHEA:29463"/>
        <dbReference type="ChEBI" id="CHEBI:29103"/>
    </reaction>
</comment>
<feature type="transmembrane region" description="Helical" evidence="13">
    <location>
        <begin position="67"/>
        <end position="86"/>
    </location>
</feature>
<feature type="transmembrane region" description="Helical" evidence="13">
    <location>
        <begin position="98"/>
        <end position="118"/>
    </location>
</feature>
<evidence type="ECO:0000256" key="12">
    <source>
        <dbReference type="ARBA" id="ARBA00034430"/>
    </source>
</evidence>
<evidence type="ECO:0000256" key="1">
    <source>
        <dbReference type="ARBA" id="ARBA00004141"/>
    </source>
</evidence>
<keyword evidence="9" id="KW-0406">Ion transport</keyword>
<evidence type="ECO:0000256" key="9">
    <source>
        <dbReference type="ARBA" id="ARBA00023065"/>
    </source>
</evidence>
<evidence type="ECO:0000256" key="7">
    <source>
        <dbReference type="ARBA" id="ARBA00022958"/>
    </source>
</evidence>
<keyword evidence="5 13" id="KW-0812">Transmembrane</keyword>
<evidence type="ECO:0000256" key="2">
    <source>
        <dbReference type="ARBA" id="ARBA00006920"/>
    </source>
</evidence>
<evidence type="ECO:0000256" key="4">
    <source>
        <dbReference type="ARBA" id="ARBA00022538"/>
    </source>
</evidence>
<evidence type="ECO:0000256" key="11">
    <source>
        <dbReference type="ARBA" id="ARBA00023303"/>
    </source>
</evidence>
<evidence type="ECO:0000256" key="3">
    <source>
        <dbReference type="ARBA" id="ARBA00022448"/>
    </source>
</evidence>
<evidence type="ECO:0000313" key="15">
    <source>
        <dbReference type="Proteomes" id="UP000033900"/>
    </source>
</evidence>
<keyword evidence="6" id="KW-0631">Potassium channel</keyword>
<gene>
    <name evidence="14" type="ORF">RS84_01939</name>
</gene>
<evidence type="ECO:0000313" key="14">
    <source>
        <dbReference type="EMBL" id="KJL47151.1"/>
    </source>
</evidence>
<proteinExistence type="inferred from homology"/>
<evidence type="ECO:0000256" key="13">
    <source>
        <dbReference type="SAM" id="Phobius"/>
    </source>
</evidence>
<protein>
    <recommendedName>
        <fullName evidence="16">DUF1211 domain-containing protein</fullName>
    </recommendedName>
</protein>
<evidence type="ECO:0000256" key="5">
    <source>
        <dbReference type="ARBA" id="ARBA00022692"/>
    </source>
</evidence>
<name>A0A0M2HKC6_9MICO</name>
<evidence type="ECO:0000256" key="6">
    <source>
        <dbReference type="ARBA" id="ARBA00022826"/>
    </source>
</evidence>
<sequence>MSPPFDTPYSCAVADRTSTQSYKTERFKAFVDAVVAIAMTLLILPLTESVAEAGAEGLSTIEFLDEHSGQLMSFLLSFFLIANFWMGHHRQYDEVIRVTRPLLLCNVLWMATIVWLPVPTAMLGQMDTDALQQTLYIGTLVLTQAVTLVGRVYVLRHPELTTASPSRVQHGAAADIATITLFVIALALSIPLGPRGYLALLLLVLTGPLARLVLRIWPGTHGEGVEPPRGDAADV</sequence>
<dbReference type="EMBL" id="JYJB01000009">
    <property type="protein sequence ID" value="KJL47151.1"/>
    <property type="molecule type" value="Genomic_DNA"/>
</dbReference>
<feature type="transmembrane region" description="Helical" evidence="13">
    <location>
        <begin position="130"/>
        <end position="150"/>
    </location>
</feature>
<reference evidence="14 15" key="1">
    <citation type="submission" date="2015-02" db="EMBL/GenBank/DDBJ databases">
        <title>Draft genome sequences of ten Microbacterium spp. with emphasis on heavy metal contaminated environments.</title>
        <authorList>
            <person name="Corretto E."/>
        </authorList>
    </citation>
    <scope>NUCLEOTIDE SEQUENCE [LARGE SCALE GENOMIC DNA]</scope>
    <source>
        <strain evidence="14 15">SA35</strain>
    </source>
</reference>
<dbReference type="OrthoDB" id="7626281at2"/>
<dbReference type="PANTHER" id="PTHR31462">
    <property type="entry name" value="ENDOSOMAL/LYSOSOMAL POTASSIUM CHANNEL TMEM175"/>
    <property type="match status" value="1"/>
</dbReference>
<dbReference type="GO" id="GO:0015252">
    <property type="term" value="F:proton channel activity"/>
    <property type="evidence" value="ECO:0007669"/>
    <property type="project" value="InterPro"/>
</dbReference>
<evidence type="ECO:0000256" key="10">
    <source>
        <dbReference type="ARBA" id="ARBA00023136"/>
    </source>
</evidence>
<dbReference type="PATRIC" id="fig|273678.4.peg.1940"/>
<dbReference type="AlphaFoldDB" id="A0A0M2HKC6"/>
<feature type="transmembrane region" description="Helical" evidence="13">
    <location>
        <begin position="196"/>
        <end position="214"/>
    </location>
</feature>
<dbReference type="STRING" id="273678.RS84_01939"/>
<feature type="transmembrane region" description="Helical" evidence="13">
    <location>
        <begin position="29"/>
        <end position="47"/>
    </location>
</feature>
<evidence type="ECO:0008006" key="16">
    <source>
        <dbReference type="Google" id="ProtNLM"/>
    </source>
</evidence>
<keyword evidence="15" id="KW-1185">Reference proteome</keyword>
<organism evidence="14 15">
    <name type="scientific">Microbacterium hydrocarbonoxydans</name>
    <dbReference type="NCBI Taxonomy" id="273678"/>
    <lineage>
        <taxon>Bacteria</taxon>
        <taxon>Bacillati</taxon>
        <taxon>Actinomycetota</taxon>
        <taxon>Actinomycetes</taxon>
        <taxon>Micrococcales</taxon>
        <taxon>Microbacteriaceae</taxon>
        <taxon>Microbacterium</taxon>
    </lineage>
</organism>
<dbReference type="GO" id="GO:0005267">
    <property type="term" value="F:potassium channel activity"/>
    <property type="evidence" value="ECO:0007669"/>
    <property type="project" value="UniProtKB-KW"/>
</dbReference>
<comment type="similarity">
    <text evidence="2">Belongs to the TMEM175 family.</text>
</comment>
<dbReference type="GO" id="GO:0016020">
    <property type="term" value="C:membrane"/>
    <property type="evidence" value="ECO:0007669"/>
    <property type="project" value="UniProtKB-SubCell"/>
</dbReference>
<dbReference type="Pfam" id="PF06736">
    <property type="entry name" value="TMEM175"/>
    <property type="match status" value="1"/>
</dbReference>
<comment type="caution">
    <text evidence="14">The sequence shown here is derived from an EMBL/GenBank/DDBJ whole genome shotgun (WGS) entry which is preliminary data.</text>
</comment>
<keyword evidence="10 13" id="KW-0472">Membrane</keyword>
<keyword evidence="3" id="KW-0813">Transport</keyword>
<dbReference type="PANTHER" id="PTHR31462:SF5">
    <property type="entry name" value="ENDOSOMAL_LYSOSOMAL PROTON CHANNEL TMEM175"/>
    <property type="match status" value="1"/>
</dbReference>
<comment type="subcellular location">
    <subcellularLocation>
        <location evidence="1">Membrane</location>
        <topology evidence="1">Multi-pass membrane protein</topology>
    </subcellularLocation>
</comment>
<keyword evidence="11" id="KW-0407">Ion channel</keyword>
<dbReference type="Proteomes" id="UP000033900">
    <property type="component" value="Unassembled WGS sequence"/>
</dbReference>
<keyword evidence="8 13" id="KW-1133">Transmembrane helix</keyword>